<keyword evidence="5" id="KW-1015">Disulfide bond</keyword>
<organism evidence="7 8">
    <name type="scientific">Pseudoxanthomonas broegbernensis</name>
    <dbReference type="NCBI Taxonomy" id="83619"/>
    <lineage>
        <taxon>Bacteria</taxon>
        <taxon>Pseudomonadati</taxon>
        <taxon>Pseudomonadota</taxon>
        <taxon>Gammaproteobacteria</taxon>
        <taxon>Lysobacterales</taxon>
        <taxon>Lysobacteraceae</taxon>
        <taxon>Pseudoxanthomonas</taxon>
    </lineage>
</organism>
<evidence type="ECO:0000256" key="5">
    <source>
        <dbReference type="ARBA" id="ARBA00023157"/>
    </source>
</evidence>
<dbReference type="RefSeq" id="WP_162310922.1">
    <property type="nucleotide sequence ID" value="NZ_JACHGU010000002.1"/>
</dbReference>
<dbReference type="PANTHER" id="PTHR33146:SF26">
    <property type="entry name" value="ENDONUCLEASE 4"/>
    <property type="match status" value="1"/>
</dbReference>
<dbReference type="Proteomes" id="UP000462066">
    <property type="component" value="Unassembled WGS sequence"/>
</dbReference>
<protein>
    <submittedName>
        <fullName evidence="7">Endonuclease</fullName>
    </submittedName>
</protein>
<accession>A0A7V8GMK8</accession>
<dbReference type="SUPFAM" id="SSF48537">
    <property type="entry name" value="Phospholipase C/P1 nuclease"/>
    <property type="match status" value="1"/>
</dbReference>
<reference evidence="7 8" key="1">
    <citation type="submission" date="2017-10" db="EMBL/GenBank/DDBJ databases">
        <title>Whole genome sequencing of Pseudoxanthomonas broegbernensis DSM 12573(T).</title>
        <authorList>
            <person name="Kumar S."/>
            <person name="Bansal K."/>
            <person name="Kaur A."/>
            <person name="Patil P."/>
            <person name="Sharma S."/>
            <person name="Patil P.B."/>
        </authorList>
    </citation>
    <scope>NUCLEOTIDE SEQUENCE [LARGE SCALE GENOMIC DNA]</scope>
    <source>
        <strain evidence="7 8">DSM 12573</strain>
    </source>
</reference>
<evidence type="ECO:0000313" key="7">
    <source>
        <dbReference type="EMBL" id="KAF1686450.1"/>
    </source>
</evidence>
<sequence length="276" mass="29857">MVDSVPSPRIPTRRAARWLAAVLAVAVVLPAQAWGPLGHRLVARLAEDGLTPQAQAGVARLLRGENAPGLAAIANWADELRGSDPQLGRRSARWHYVNIGDDGCRYRAARDCPGGDCLVDALDAQVRLLADTARSDAERLQALKFVVHLVGDAHQPLHAGHGHDRGGNTYQLNHRGRGTNLHAFWDSGLLNTRRLDEDAWLERLRALPQPPAASPPAGALAWALQSCRLVSQPGFYPQGHAIDAAYVDTYLPVAERQLRLAGAHLAAVLNAAFEQR</sequence>
<dbReference type="InterPro" id="IPR008947">
    <property type="entry name" value="PLipase_C/P1_nuclease_dom_sf"/>
</dbReference>
<comment type="caution">
    <text evidence="7">The sequence shown here is derived from an EMBL/GenBank/DDBJ whole genome shotgun (WGS) entry which is preliminary data.</text>
</comment>
<dbReference type="Pfam" id="PF02265">
    <property type="entry name" value="S1-P1_nuclease"/>
    <property type="match status" value="1"/>
</dbReference>
<dbReference type="GO" id="GO:0006308">
    <property type="term" value="P:DNA catabolic process"/>
    <property type="evidence" value="ECO:0007669"/>
    <property type="project" value="InterPro"/>
</dbReference>
<keyword evidence="6" id="KW-0325">Glycoprotein</keyword>
<proteinExistence type="predicted"/>
<evidence type="ECO:0000256" key="3">
    <source>
        <dbReference type="ARBA" id="ARBA00022759"/>
    </source>
</evidence>
<keyword evidence="8" id="KW-1185">Reference proteome</keyword>
<evidence type="ECO:0000313" key="8">
    <source>
        <dbReference type="Proteomes" id="UP000462066"/>
    </source>
</evidence>
<dbReference type="PANTHER" id="PTHR33146">
    <property type="entry name" value="ENDONUCLEASE 4"/>
    <property type="match status" value="1"/>
</dbReference>
<dbReference type="GO" id="GO:0003676">
    <property type="term" value="F:nucleic acid binding"/>
    <property type="evidence" value="ECO:0007669"/>
    <property type="project" value="InterPro"/>
</dbReference>
<dbReference type="EMBL" id="MWIP01000006">
    <property type="protein sequence ID" value="KAF1686450.1"/>
    <property type="molecule type" value="Genomic_DNA"/>
</dbReference>
<dbReference type="InterPro" id="IPR003154">
    <property type="entry name" value="S1/P1nuclease"/>
</dbReference>
<gene>
    <name evidence="7" type="ORF">B1992_07820</name>
</gene>
<dbReference type="AlphaFoldDB" id="A0A7V8GMK8"/>
<evidence type="ECO:0000256" key="4">
    <source>
        <dbReference type="ARBA" id="ARBA00022801"/>
    </source>
</evidence>
<keyword evidence="3 7" id="KW-0255">Endonuclease</keyword>
<dbReference type="GO" id="GO:0046872">
    <property type="term" value="F:metal ion binding"/>
    <property type="evidence" value="ECO:0007669"/>
    <property type="project" value="UniProtKB-KW"/>
</dbReference>
<dbReference type="Gene3D" id="1.10.575.10">
    <property type="entry name" value="P1 Nuclease"/>
    <property type="match status" value="1"/>
</dbReference>
<keyword evidence="2" id="KW-0479">Metal-binding</keyword>
<dbReference type="CDD" id="cd11010">
    <property type="entry name" value="S1-P1_nuclease"/>
    <property type="match status" value="1"/>
</dbReference>
<dbReference type="GO" id="GO:0016788">
    <property type="term" value="F:hydrolase activity, acting on ester bonds"/>
    <property type="evidence" value="ECO:0007669"/>
    <property type="project" value="InterPro"/>
</dbReference>
<evidence type="ECO:0000256" key="6">
    <source>
        <dbReference type="ARBA" id="ARBA00023180"/>
    </source>
</evidence>
<name>A0A7V8GMK8_9GAMM</name>
<evidence type="ECO:0000256" key="2">
    <source>
        <dbReference type="ARBA" id="ARBA00022723"/>
    </source>
</evidence>
<evidence type="ECO:0000256" key="1">
    <source>
        <dbReference type="ARBA" id="ARBA00022722"/>
    </source>
</evidence>
<dbReference type="GO" id="GO:0004519">
    <property type="term" value="F:endonuclease activity"/>
    <property type="evidence" value="ECO:0007669"/>
    <property type="project" value="UniProtKB-KW"/>
</dbReference>
<keyword evidence="4" id="KW-0378">Hydrolase</keyword>
<keyword evidence="1" id="KW-0540">Nuclease</keyword>